<feature type="compositionally biased region" description="Basic and acidic residues" evidence="1">
    <location>
        <begin position="1"/>
        <end position="39"/>
    </location>
</feature>
<sequence>MTELYSEKQRLTAEEGDKLAGKVDKGTSWDGSLPERSKDGTVTFEDEPEFRPNLLPHEVLERGSFGGSYFRNISSGVTNETYKDTWKELPQEWLKDLDVKTHVANTTYDEKVNRYGVNCGAKVDKHDDPFGLQYWEQKGWIEPQDPYGWFCWYTRFVRGRRSPDDQRQISRWKKCAGPTGRWRNNLIGKVLAAGASHDDASVSPVVRQTLQHWGYELTATHLEAGAKKRGASKSSASAKSKDSTTDDDAAVTSKIEQEQEELAKKREASSKNRAARAAKRRKQKEADEEEIDSEMRNSMVRQKKIHKIKK</sequence>
<feature type="region of interest" description="Disordered" evidence="1">
    <location>
        <begin position="1"/>
        <end position="45"/>
    </location>
</feature>
<dbReference type="PANTHER" id="PTHR37948">
    <property type="entry name" value="ZGC:113208"/>
    <property type="match status" value="1"/>
</dbReference>
<keyword evidence="3" id="KW-1185">Reference proteome</keyword>
<feature type="compositionally biased region" description="Basic residues" evidence="1">
    <location>
        <begin position="301"/>
        <end position="310"/>
    </location>
</feature>
<dbReference type="OrthoDB" id="4850at2759"/>
<accession>A0A2R5GPI6</accession>
<organism evidence="2 3">
    <name type="scientific">Hondaea fermentalgiana</name>
    <dbReference type="NCBI Taxonomy" id="2315210"/>
    <lineage>
        <taxon>Eukaryota</taxon>
        <taxon>Sar</taxon>
        <taxon>Stramenopiles</taxon>
        <taxon>Bigyra</taxon>
        <taxon>Labyrinthulomycetes</taxon>
        <taxon>Thraustochytrida</taxon>
        <taxon>Thraustochytriidae</taxon>
        <taxon>Hondaea</taxon>
    </lineage>
</organism>
<reference evidence="2 3" key="1">
    <citation type="submission" date="2017-12" db="EMBL/GenBank/DDBJ databases">
        <title>Sequencing, de novo assembly and annotation of complete genome of a new Thraustochytrid species, strain FCC1311.</title>
        <authorList>
            <person name="Sedici K."/>
            <person name="Godart F."/>
            <person name="Aiese Cigliano R."/>
            <person name="Sanseverino W."/>
            <person name="Barakat M."/>
            <person name="Ortet P."/>
            <person name="Marechal E."/>
            <person name="Cagnac O."/>
            <person name="Amato A."/>
        </authorList>
    </citation>
    <scope>NUCLEOTIDE SEQUENCE [LARGE SCALE GENOMIC DNA]</scope>
</reference>
<dbReference type="AlphaFoldDB" id="A0A2R5GPI6"/>
<dbReference type="EMBL" id="BEYU01000129">
    <property type="protein sequence ID" value="GBG32780.1"/>
    <property type="molecule type" value="Genomic_DNA"/>
</dbReference>
<protein>
    <submittedName>
        <fullName evidence="2">Uncharacterized protein</fullName>
    </submittedName>
</protein>
<feature type="compositionally biased region" description="Basic and acidic residues" evidence="1">
    <location>
        <begin position="255"/>
        <end position="270"/>
    </location>
</feature>
<feature type="compositionally biased region" description="Basic residues" evidence="1">
    <location>
        <begin position="273"/>
        <end position="283"/>
    </location>
</feature>
<evidence type="ECO:0000313" key="3">
    <source>
        <dbReference type="Proteomes" id="UP000241890"/>
    </source>
</evidence>
<dbReference type="Proteomes" id="UP000241890">
    <property type="component" value="Unassembled WGS sequence"/>
</dbReference>
<evidence type="ECO:0000313" key="2">
    <source>
        <dbReference type="EMBL" id="GBG32780.1"/>
    </source>
</evidence>
<proteinExistence type="predicted"/>
<dbReference type="PANTHER" id="PTHR37948:SF1">
    <property type="entry name" value="BLL5189 PROTEIN"/>
    <property type="match status" value="1"/>
</dbReference>
<feature type="region of interest" description="Disordered" evidence="1">
    <location>
        <begin position="225"/>
        <end position="310"/>
    </location>
</feature>
<gene>
    <name evidence="2" type="ORF">FCC1311_090052</name>
</gene>
<evidence type="ECO:0000256" key="1">
    <source>
        <dbReference type="SAM" id="MobiDB-lite"/>
    </source>
</evidence>
<name>A0A2R5GPI6_9STRA</name>
<dbReference type="InParanoid" id="A0A2R5GPI6"/>
<comment type="caution">
    <text evidence="2">The sequence shown here is derived from an EMBL/GenBank/DDBJ whole genome shotgun (WGS) entry which is preliminary data.</text>
</comment>